<organism evidence="1 2">
    <name type="scientific">Volvox africanus</name>
    <dbReference type="NCBI Taxonomy" id="51714"/>
    <lineage>
        <taxon>Eukaryota</taxon>
        <taxon>Viridiplantae</taxon>
        <taxon>Chlorophyta</taxon>
        <taxon>core chlorophytes</taxon>
        <taxon>Chlorophyceae</taxon>
        <taxon>CS clade</taxon>
        <taxon>Chlamydomonadales</taxon>
        <taxon>Volvocaceae</taxon>
        <taxon>Volvox</taxon>
    </lineage>
</organism>
<evidence type="ECO:0000313" key="1">
    <source>
        <dbReference type="EMBL" id="GIL51673.1"/>
    </source>
</evidence>
<dbReference type="AlphaFoldDB" id="A0A8J4B0T8"/>
<gene>
    <name evidence="1" type="ORF">Vafri_7611</name>
</gene>
<reference evidence="1" key="1">
    <citation type="journal article" date="2021" name="Proc. Natl. Acad. Sci. U.S.A.">
        <title>Three genomes in the algal genus Volvox reveal the fate of a haploid sex-determining region after a transition to homothallism.</title>
        <authorList>
            <person name="Yamamoto K."/>
            <person name="Hamaji T."/>
            <person name="Kawai-Toyooka H."/>
            <person name="Matsuzaki R."/>
            <person name="Takahashi F."/>
            <person name="Nishimura Y."/>
            <person name="Kawachi M."/>
            <person name="Noguchi H."/>
            <person name="Minakuchi Y."/>
            <person name="Umen J.G."/>
            <person name="Toyoda A."/>
            <person name="Nozaki H."/>
        </authorList>
    </citation>
    <scope>NUCLEOTIDE SEQUENCE</scope>
    <source>
        <strain evidence="1">NIES-3780</strain>
    </source>
</reference>
<name>A0A8J4B0T8_9CHLO</name>
<evidence type="ECO:0000313" key="2">
    <source>
        <dbReference type="Proteomes" id="UP000747399"/>
    </source>
</evidence>
<comment type="caution">
    <text evidence="1">The sequence shown here is derived from an EMBL/GenBank/DDBJ whole genome shotgun (WGS) entry which is preliminary data.</text>
</comment>
<dbReference type="EMBL" id="BNCO01000011">
    <property type="protein sequence ID" value="GIL51673.1"/>
    <property type="molecule type" value="Genomic_DNA"/>
</dbReference>
<accession>A0A8J4B0T8</accession>
<protein>
    <submittedName>
        <fullName evidence="1">Uncharacterized protein</fullName>
    </submittedName>
</protein>
<sequence>MGCMQCFRPSMRWALTALRTHRTAHLYPSSRPVARQQGLTLQDVSCQMHLHDLALALTCTGARGPSRAANTANNSTNSASGVGMLICIAIIPTTKATILRP</sequence>
<keyword evidence="2" id="KW-1185">Reference proteome</keyword>
<dbReference type="Proteomes" id="UP000747399">
    <property type="component" value="Unassembled WGS sequence"/>
</dbReference>
<proteinExistence type="predicted"/>